<dbReference type="Proteomes" id="UP000245119">
    <property type="component" value="Linkage Group LG1"/>
</dbReference>
<protein>
    <recommendedName>
        <fullName evidence="3">Ketoreductase (KR) domain-containing protein</fullName>
    </recommendedName>
</protein>
<dbReference type="GO" id="GO:0008202">
    <property type="term" value="P:steroid metabolic process"/>
    <property type="evidence" value="ECO:0007669"/>
    <property type="project" value="TreeGrafter"/>
</dbReference>
<dbReference type="PANTHER" id="PTHR43313">
    <property type="entry name" value="SHORT-CHAIN DEHYDROGENASE/REDUCTASE FAMILY 9C"/>
    <property type="match status" value="1"/>
</dbReference>
<gene>
    <name evidence="1" type="ORF">C0Q70_00266</name>
</gene>
<evidence type="ECO:0000313" key="1">
    <source>
        <dbReference type="EMBL" id="PVD37667.1"/>
    </source>
</evidence>
<dbReference type="AlphaFoldDB" id="A0A2T7PWA0"/>
<dbReference type="Gene3D" id="3.40.50.720">
    <property type="entry name" value="NAD(P)-binding Rossmann-like Domain"/>
    <property type="match status" value="1"/>
</dbReference>
<dbReference type="EMBL" id="PZQS01000001">
    <property type="protein sequence ID" value="PVD37667.1"/>
    <property type="molecule type" value="Genomic_DNA"/>
</dbReference>
<dbReference type="SUPFAM" id="SSF51735">
    <property type="entry name" value="NAD(P)-binding Rossmann-fold domains"/>
    <property type="match status" value="1"/>
</dbReference>
<name>A0A2T7PWA0_POMCA</name>
<dbReference type="GO" id="GO:0016491">
    <property type="term" value="F:oxidoreductase activity"/>
    <property type="evidence" value="ECO:0007669"/>
    <property type="project" value="TreeGrafter"/>
</dbReference>
<comment type="caution">
    <text evidence="1">The sequence shown here is derived from an EMBL/GenBank/DDBJ whole genome shotgun (WGS) entry which is preliminary data.</text>
</comment>
<evidence type="ECO:0008006" key="3">
    <source>
        <dbReference type="Google" id="ProtNLM"/>
    </source>
</evidence>
<dbReference type="PANTHER" id="PTHR43313:SF36">
    <property type="entry name" value="D-BETA-HYDROXYBUTYRATE DEHYDROGENASE, MITOCHONDRIAL"/>
    <property type="match status" value="1"/>
</dbReference>
<reference evidence="1 2" key="1">
    <citation type="submission" date="2018-04" db="EMBL/GenBank/DDBJ databases">
        <title>The genome of golden apple snail Pomacea canaliculata provides insight into stress tolerance and invasive adaptation.</title>
        <authorList>
            <person name="Liu C."/>
            <person name="Liu B."/>
            <person name="Ren Y."/>
            <person name="Zhang Y."/>
            <person name="Wang H."/>
            <person name="Li S."/>
            <person name="Jiang F."/>
            <person name="Yin L."/>
            <person name="Zhang G."/>
            <person name="Qian W."/>
            <person name="Fan W."/>
        </authorList>
    </citation>
    <scope>NUCLEOTIDE SEQUENCE [LARGE SCALE GENOMIC DNA]</scope>
    <source>
        <strain evidence="1">SZHN2017</strain>
        <tissue evidence="1">Muscle</tissue>
    </source>
</reference>
<evidence type="ECO:0000313" key="2">
    <source>
        <dbReference type="Proteomes" id="UP000245119"/>
    </source>
</evidence>
<keyword evidence="2" id="KW-1185">Reference proteome</keyword>
<accession>A0A2T7PWA0</accession>
<organism evidence="1 2">
    <name type="scientific">Pomacea canaliculata</name>
    <name type="common">Golden apple snail</name>
    <dbReference type="NCBI Taxonomy" id="400727"/>
    <lineage>
        <taxon>Eukaryota</taxon>
        <taxon>Metazoa</taxon>
        <taxon>Spiralia</taxon>
        <taxon>Lophotrochozoa</taxon>
        <taxon>Mollusca</taxon>
        <taxon>Gastropoda</taxon>
        <taxon>Caenogastropoda</taxon>
        <taxon>Architaenioglossa</taxon>
        <taxon>Ampullarioidea</taxon>
        <taxon>Ampullariidae</taxon>
        <taxon>Pomacea</taxon>
    </lineage>
</organism>
<dbReference type="InterPro" id="IPR036291">
    <property type="entry name" value="NAD(P)-bd_dom_sf"/>
</dbReference>
<proteinExistence type="predicted"/>
<sequence length="78" mass="8534">MLDFSGCDSGFGFSLAQKLDAMGFQVFAGCLAPDREGALQLQKSCSSRLRVVQLDVTDDWHVRNALRLVKDNIVEGGE</sequence>